<dbReference type="GeneID" id="41332196"/>
<reference evidence="1" key="1">
    <citation type="journal article" date="2003" name="J. Mol. Evol.">
        <title>Comparisons of two large phaeoviral genomes and evolutionary implications.</title>
        <authorList>
            <person name="Delaroque N."/>
            <person name="Boland W."/>
            <person name="Muller D.G."/>
            <person name="Knippers R."/>
        </authorList>
    </citation>
    <scope>NUCLEOTIDE SEQUENCE</scope>
    <source>
        <strain evidence="1">FirrV-1</strain>
    </source>
</reference>
<dbReference type="EMBL" id="AY225134">
    <property type="protein sequence ID" value="AAR26881.1"/>
    <property type="molecule type" value="Genomic_DNA"/>
</dbReference>
<reference evidence="1" key="2">
    <citation type="submission" date="2003-01" db="EMBL/GenBank/DDBJ databases">
        <title>Partial Nucleotide Sequence of the Feldmannia irregularis Virus FirrV-1 Genome: On the Evolution of Large Phaeoviral Genomes.</title>
        <authorList>
            <person name="Delaroque N."/>
            <person name="Knippers R."/>
            <person name="Mueller D.G."/>
            <person name="Boland W."/>
        </authorList>
    </citation>
    <scope>NUCLEOTIDE SEQUENCE</scope>
    <source>
        <strain evidence="1">FirrV-1</strain>
    </source>
</reference>
<sequence length="74" mass="8220">MRMCFILIEEDALAAAVLSRDLKYIASSRISARKREKLSALAVGMMTRCALLCFAVLCCTTPSDSFGIAFFFSW</sequence>
<name>Q6XM30_9PHYC</name>
<dbReference type="KEGG" id="vg:41332196"/>
<protein>
    <submittedName>
        <fullName evidence="1">FirrV-1-B6</fullName>
    </submittedName>
</protein>
<dbReference type="RefSeq" id="YP_009665619.1">
    <property type="nucleotide sequence ID" value="NC_043252.1"/>
</dbReference>
<evidence type="ECO:0000313" key="1">
    <source>
        <dbReference type="EMBL" id="AAR26881.1"/>
    </source>
</evidence>
<proteinExistence type="predicted"/>
<organism evidence="1">
    <name type="scientific">Feldmannia irregularis virus a</name>
    <dbReference type="NCBI Taxonomy" id="231992"/>
    <lineage>
        <taxon>Viruses</taxon>
        <taxon>Varidnaviria</taxon>
        <taxon>Bamfordvirae</taxon>
        <taxon>Nucleocytoviricota</taxon>
        <taxon>Megaviricetes</taxon>
        <taxon>Algavirales</taxon>
        <taxon>Phycodnaviridae</taxon>
        <taxon>Phaeovirus</taxon>
        <taxon>Phaeovirus irregularis</taxon>
    </lineage>
</organism>
<accession>Q6XM30</accession>